<evidence type="ECO:0000256" key="1">
    <source>
        <dbReference type="SAM" id="MobiDB-lite"/>
    </source>
</evidence>
<proteinExistence type="predicted"/>
<name>A0ABQ8T0X7_PERAM</name>
<protein>
    <submittedName>
        <fullName evidence="2">Uncharacterized protein</fullName>
    </submittedName>
</protein>
<comment type="caution">
    <text evidence="2">The sequence shown here is derived from an EMBL/GenBank/DDBJ whole genome shotgun (WGS) entry which is preliminary data.</text>
</comment>
<evidence type="ECO:0000313" key="3">
    <source>
        <dbReference type="Proteomes" id="UP001148838"/>
    </source>
</evidence>
<gene>
    <name evidence="2" type="ORF">ANN_07722</name>
</gene>
<sequence>MAGMNGHSHKEKLCHFGREKRRRERNVLEYLTGGGAAYRQAPSHETHSSAAGLGHSTPQFVGVQRKHSQLVKMQLQCTELTISGNPTVPDR</sequence>
<reference evidence="2 3" key="1">
    <citation type="journal article" date="2022" name="Allergy">
        <title>Genome assembly and annotation of Periplaneta americana reveal a comprehensive cockroach allergen profile.</title>
        <authorList>
            <person name="Wang L."/>
            <person name="Xiong Q."/>
            <person name="Saelim N."/>
            <person name="Wang L."/>
            <person name="Nong W."/>
            <person name="Wan A.T."/>
            <person name="Shi M."/>
            <person name="Liu X."/>
            <person name="Cao Q."/>
            <person name="Hui J.H.L."/>
            <person name="Sookrung N."/>
            <person name="Leung T.F."/>
            <person name="Tungtrongchitr A."/>
            <person name="Tsui S.K.W."/>
        </authorList>
    </citation>
    <scope>NUCLEOTIDE SEQUENCE [LARGE SCALE GENOMIC DNA]</scope>
    <source>
        <strain evidence="2">PWHHKU_190912</strain>
    </source>
</reference>
<keyword evidence="3" id="KW-1185">Reference proteome</keyword>
<accession>A0ABQ8T0X7</accession>
<organism evidence="2 3">
    <name type="scientific">Periplaneta americana</name>
    <name type="common">American cockroach</name>
    <name type="synonym">Blatta americana</name>
    <dbReference type="NCBI Taxonomy" id="6978"/>
    <lineage>
        <taxon>Eukaryota</taxon>
        <taxon>Metazoa</taxon>
        <taxon>Ecdysozoa</taxon>
        <taxon>Arthropoda</taxon>
        <taxon>Hexapoda</taxon>
        <taxon>Insecta</taxon>
        <taxon>Pterygota</taxon>
        <taxon>Neoptera</taxon>
        <taxon>Polyneoptera</taxon>
        <taxon>Dictyoptera</taxon>
        <taxon>Blattodea</taxon>
        <taxon>Blattoidea</taxon>
        <taxon>Blattidae</taxon>
        <taxon>Blattinae</taxon>
        <taxon>Periplaneta</taxon>
    </lineage>
</organism>
<dbReference type="Proteomes" id="UP001148838">
    <property type="component" value="Unassembled WGS sequence"/>
</dbReference>
<dbReference type="EMBL" id="JAJSOF020000017">
    <property type="protein sequence ID" value="KAJ4439595.1"/>
    <property type="molecule type" value="Genomic_DNA"/>
</dbReference>
<evidence type="ECO:0000313" key="2">
    <source>
        <dbReference type="EMBL" id="KAJ4439595.1"/>
    </source>
</evidence>
<feature type="region of interest" description="Disordered" evidence="1">
    <location>
        <begin position="38"/>
        <end position="57"/>
    </location>
</feature>